<evidence type="ECO:0000313" key="2">
    <source>
        <dbReference type="Proteomes" id="UP000308600"/>
    </source>
</evidence>
<proteinExistence type="predicted"/>
<name>A0ACD3A5H7_9AGAR</name>
<accession>A0ACD3A5H7</accession>
<organism evidence="1 2">
    <name type="scientific">Pluteus cervinus</name>
    <dbReference type="NCBI Taxonomy" id="181527"/>
    <lineage>
        <taxon>Eukaryota</taxon>
        <taxon>Fungi</taxon>
        <taxon>Dikarya</taxon>
        <taxon>Basidiomycota</taxon>
        <taxon>Agaricomycotina</taxon>
        <taxon>Agaricomycetes</taxon>
        <taxon>Agaricomycetidae</taxon>
        <taxon>Agaricales</taxon>
        <taxon>Pluteineae</taxon>
        <taxon>Pluteaceae</taxon>
        <taxon>Pluteus</taxon>
    </lineage>
</organism>
<sequence length="400" mass="44889">MAFLEHVLNTDSGQGRVLISWTFLVCLHWSQDVSFADSGRSDIPAYLLTRRPFGQCILAGTLLETILQYGETDGRLQSMCKRRGEDVFISTTRRPIFGGQLQCPTNGYRWLGSYAKLRSFTGMPNPVCASSQDVVACNPEDVSAAPYFGGGFLETTGITQKNHFVLIFEISNLPELEPPPRPRPLRLPRSPSLNLRASQPASPCSGSIPLPHNIPDRQSPSTPTPSSSPNSGDEGDTFCHLDIDQDSQPTTPTTFSKEEELVEGLDIEGHLLDILECLRLDEPKSRQSYAGGLELNMIDVMDHFGWNIYSYQKKYLVYRWGQKIADASWRGDIPAKGKSLYSQYRRWRGIVWFFQPGGGLDRKVSPQKIRKDPDETAAAELKQTMLFEKRSVLENLLLFH</sequence>
<dbReference type="Proteomes" id="UP000308600">
    <property type="component" value="Unassembled WGS sequence"/>
</dbReference>
<protein>
    <submittedName>
        <fullName evidence="1">Uncharacterized protein</fullName>
    </submittedName>
</protein>
<dbReference type="EMBL" id="ML208713">
    <property type="protein sequence ID" value="TFK60945.1"/>
    <property type="molecule type" value="Genomic_DNA"/>
</dbReference>
<reference evidence="1 2" key="1">
    <citation type="journal article" date="2019" name="Nat. Ecol. Evol.">
        <title>Megaphylogeny resolves global patterns of mushroom evolution.</title>
        <authorList>
            <person name="Varga T."/>
            <person name="Krizsan K."/>
            <person name="Foldi C."/>
            <person name="Dima B."/>
            <person name="Sanchez-Garcia M."/>
            <person name="Sanchez-Ramirez S."/>
            <person name="Szollosi G.J."/>
            <person name="Szarkandi J.G."/>
            <person name="Papp V."/>
            <person name="Albert L."/>
            <person name="Andreopoulos W."/>
            <person name="Angelini C."/>
            <person name="Antonin V."/>
            <person name="Barry K.W."/>
            <person name="Bougher N.L."/>
            <person name="Buchanan P."/>
            <person name="Buyck B."/>
            <person name="Bense V."/>
            <person name="Catcheside P."/>
            <person name="Chovatia M."/>
            <person name="Cooper J."/>
            <person name="Damon W."/>
            <person name="Desjardin D."/>
            <person name="Finy P."/>
            <person name="Geml J."/>
            <person name="Haridas S."/>
            <person name="Hughes K."/>
            <person name="Justo A."/>
            <person name="Karasinski D."/>
            <person name="Kautmanova I."/>
            <person name="Kiss B."/>
            <person name="Kocsube S."/>
            <person name="Kotiranta H."/>
            <person name="LaButti K.M."/>
            <person name="Lechner B.E."/>
            <person name="Liimatainen K."/>
            <person name="Lipzen A."/>
            <person name="Lukacs Z."/>
            <person name="Mihaltcheva S."/>
            <person name="Morgado L.N."/>
            <person name="Niskanen T."/>
            <person name="Noordeloos M.E."/>
            <person name="Ohm R.A."/>
            <person name="Ortiz-Santana B."/>
            <person name="Ovrebo C."/>
            <person name="Racz N."/>
            <person name="Riley R."/>
            <person name="Savchenko A."/>
            <person name="Shiryaev A."/>
            <person name="Soop K."/>
            <person name="Spirin V."/>
            <person name="Szebenyi C."/>
            <person name="Tomsovsky M."/>
            <person name="Tulloss R.E."/>
            <person name="Uehling J."/>
            <person name="Grigoriev I.V."/>
            <person name="Vagvolgyi C."/>
            <person name="Papp T."/>
            <person name="Martin F.M."/>
            <person name="Miettinen O."/>
            <person name="Hibbett D.S."/>
            <person name="Nagy L.G."/>
        </authorList>
    </citation>
    <scope>NUCLEOTIDE SEQUENCE [LARGE SCALE GENOMIC DNA]</scope>
    <source>
        <strain evidence="1 2">NL-1719</strain>
    </source>
</reference>
<keyword evidence="2" id="KW-1185">Reference proteome</keyword>
<evidence type="ECO:0000313" key="1">
    <source>
        <dbReference type="EMBL" id="TFK60945.1"/>
    </source>
</evidence>
<gene>
    <name evidence="1" type="ORF">BDN72DRAFT_904542</name>
</gene>